<dbReference type="Pfam" id="PF00481">
    <property type="entry name" value="PP2C"/>
    <property type="match status" value="1"/>
</dbReference>
<dbReference type="EMBL" id="JAENGZ010000073">
    <property type="protein sequence ID" value="KAG6970458.1"/>
    <property type="molecule type" value="Genomic_DNA"/>
</dbReference>
<dbReference type="Proteomes" id="UP000688947">
    <property type="component" value="Unassembled WGS sequence"/>
</dbReference>
<proteinExistence type="predicted"/>
<dbReference type="PANTHER" id="PTHR13832:SF668">
    <property type="entry name" value="PROTEIN PHOSPHATASE 2C 39-RELATED"/>
    <property type="match status" value="1"/>
</dbReference>
<evidence type="ECO:0000313" key="3">
    <source>
        <dbReference type="EMBL" id="KAG6970458.1"/>
    </source>
</evidence>
<evidence type="ECO:0000313" key="4">
    <source>
        <dbReference type="Proteomes" id="UP000688947"/>
    </source>
</evidence>
<dbReference type="GO" id="GO:0004722">
    <property type="term" value="F:protein serine/threonine phosphatase activity"/>
    <property type="evidence" value="ECO:0007669"/>
    <property type="project" value="InterPro"/>
</dbReference>
<protein>
    <recommendedName>
        <fullName evidence="2">PPM-type phosphatase domain-containing protein</fullName>
    </recommendedName>
</protein>
<reference evidence="3" key="1">
    <citation type="submission" date="2021-01" db="EMBL/GenBank/DDBJ databases">
        <title>Phytophthora aleatoria, a newly-described species from Pinus radiata is distinct from Phytophthora cactorum isolates based on comparative genomics.</title>
        <authorList>
            <person name="Mcdougal R."/>
            <person name="Panda P."/>
            <person name="Williams N."/>
            <person name="Studholme D.J."/>
        </authorList>
    </citation>
    <scope>NUCLEOTIDE SEQUENCE</scope>
    <source>
        <strain evidence="3">NZFS 3830</strain>
    </source>
</reference>
<dbReference type="InterPro" id="IPR001932">
    <property type="entry name" value="PPM-type_phosphatase-like_dom"/>
</dbReference>
<name>A0A8T1UUG6_9STRA</name>
<evidence type="ECO:0000256" key="1">
    <source>
        <dbReference type="SAM" id="MobiDB-lite"/>
    </source>
</evidence>
<feature type="region of interest" description="Disordered" evidence="1">
    <location>
        <begin position="16"/>
        <end position="55"/>
    </location>
</feature>
<dbReference type="VEuPathDB" id="FungiDB:PC110_g6469"/>
<sequence length="253" mass="27971">RRSNFDARADSAVEDIADIRVGRDEIHGSGSDTSNEENQEQQGEQAASKSADRTRHHIEDRCVEASNQRFHLFAVIDGHAGARTADFLVEELFKTLDGVYDNGFDQAKLSKVLEELDSRYYLQSGAQCCDCRAIIQETPESADAEEKGMEQAPSSMEGKTSALSEDHCTENEKEIVRALLRGADISDKRIDGILDPFRAFGDGSSPRLRSIKANCSLVAASWSYGVWKVLSNDHAMEAAVTVRERLQGGIWRS</sequence>
<dbReference type="OrthoDB" id="10264738at2759"/>
<dbReference type="PANTHER" id="PTHR13832">
    <property type="entry name" value="PROTEIN PHOSPHATASE 2C"/>
    <property type="match status" value="1"/>
</dbReference>
<feature type="compositionally biased region" description="Polar residues" evidence="1">
    <location>
        <begin position="152"/>
        <end position="163"/>
    </location>
</feature>
<feature type="non-terminal residue" evidence="3">
    <location>
        <position position="253"/>
    </location>
</feature>
<feature type="domain" description="PPM-type phosphatase" evidence="2">
    <location>
        <begin position="37"/>
        <end position="243"/>
    </location>
</feature>
<feature type="compositionally biased region" description="Basic and acidic residues" evidence="1">
    <location>
        <begin position="16"/>
        <end position="27"/>
    </location>
</feature>
<evidence type="ECO:0000259" key="2">
    <source>
        <dbReference type="SMART" id="SM00332"/>
    </source>
</evidence>
<dbReference type="AlphaFoldDB" id="A0A8T1UUG6"/>
<comment type="caution">
    <text evidence="3">The sequence shown here is derived from an EMBL/GenBank/DDBJ whole genome shotgun (WGS) entry which is preliminary data.</text>
</comment>
<dbReference type="InterPro" id="IPR015655">
    <property type="entry name" value="PP2C"/>
</dbReference>
<dbReference type="SMART" id="SM00332">
    <property type="entry name" value="PP2Cc"/>
    <property type="match status" value="1"/>
</dbReference>
<gene>
    <name evidence="3" type="ORF">JG687_00002622</name>
</gene>
<organism evidence="3 4">
    <name type="scientific">Phytophthora cactorum</name>
    <dbReference type="NCBI Taxonomy" id="29920"/>
    <lineage>
        <taxon>Eukaryota</taxon>
        <taxon>Sar</taxon>
        <taxon>Stramenopiles</taxon>
        <taxon>Oomycota</taxon>
        <taxon>Peronosporomycetes</taxon>
        <taxon>Peronosporales</taxon>
        <taxon>Peronosporaceae</taxon>
        <taxon>Phytophthora</taxon>
    </lineage>
</organism>
<accession>A0A8T1UUG6</accession>
<feature type="region of interest" description="Disordered" evidence="1">
    <location>
        <begin position="140"/>
        <end position="167"/>
    </location>
</feature>